<keyword evidence="1" id="KW-0812">Transmembrane</keyword>
<gene>
    <name evidence="2" type="ORF">CLW00_10718</name>
</gene>
<evidence type="ECO:0008006" key="4">
    <source>
        <dbReference type="Google" id="ProtNLM"/>
    </source>
</evidence>
<feature type="transmembrane region" description="Helical" evidence="1">
    <location>
        <begin position="7"/>
        <end position="26"/>
    </location>
</feature>
<feature type="transmembrane region" description="Helical" evidence="1">
    <location>
        <begin position="104"/>
        <end position="121"/>
    </location>
</feature>
<feature type="transmembrane region" description="Helical" evidence="1">
    <location>
        <begin position="38"/>
        <end position="58"/>
    </location>
</feature>
<feature type="transmembrane region" description="Helical" evidence="1">
    <location>
        <begin position="79"/>
        <end position="98"/>
    </location>
</feature>
<feature type="transmembrane region" description="Helical" evidence="1">
    <location>
        <begin position="171"/>
        <end position="191"/>
    </location>
</feature>
<comment type="caution">
    <text evidence="2">The sequence shown here is derived from an EMBL/GenBank/DDBJ whole genome shotgun (WGS) entry which is preliminary data.</text>
</comment>
<dbReference type="EMBL" id="PVTR01000007">
    <property type="protein sequence ID" value="PRY86950.1"/>
    <property type="molecule type" value="Genomic_DNA"/>
</dbReference>
<dbReference type="OrthoDB" id="966117at2"/>
<evidence type="ECO:0000256" key="1">
    <source>
        <dbReference type="SAM" id="Phobius"/>
    </source>
</evidence>
<dbReference type="InterPro" id="IPR036938">
    <property type="entry name" value="PAP2/HPO_sf"/>
</dbReference>
<protein>
    <recommendedName>
        <fullName evidence="4">PAP2 superfamily protein</fullName>
    </recommendedName>
</protein>
<keyword evidence="3" id="KW-1185">Reference proteome</keyword>
<evidence type="ECO:0000313" key="2">
    <source>
        <dbReference type="EMBL" id="PRY86950.1"/>
    </source>
</evidence>
<organism evidence="2 3">
    <name type="scientific">Mongoliibacter ruber</name>
    <dbReference type="NCBI Taxonomy" id="1750599"/>
    <lineage>
        <taxon>Bacteria</taxon>
        <taxon>Pseudomonadati</taxon>
        <taxon>Bacteroidota</taxon>
        <taxon>Cytophagia</taxon>
        <taxon>Cytophagales</taxon>
        <taxon>Cyclobacteriaceae</taxon>
        <taxon>Mongoliibacter</taxon>
    </lineage>
</organism>
<name>A0A2T0WJR3_9BACT</name>
<reference evidence="2 3" key="1">
    <citation type="submission" date="2018-03" db="EMBL/GenBank/DDBJ databases">
        <title>Genomic Encyclopedia of Archaeal and Bacterial Type Strains, Phase II (KMG-II): from individual species to whole genera.</title>
        <authorList>
            <person name="Goeker M."/>
        </authorList>
    </citation>
    <scope>NUCLEOTIDE SEQUENCE [LARGE SCALE GENOMIC DNA]</scope>
    <source>
        <strain evidence="2 3">DSM 27929</strain>
    </source>
</reference>
<keyword evidence="1" id="KW-0472">Membrane</keyword>
<proteinExistence type="predicted"/>
<accession>A0A2T0WJR3</accession>
<dbReference type="SUPFAM" id="SSF48317">
    <property type="entry name" value="Acid phosphatase/Vanadium-dependent haloperoxidase"/>
    <property type="match status" value="1"/>
</dbReference>
<keyword evidence="1" id="KW-1133">Transmembrane helix</keyword>
<evidence type="ECO:0000313" key="3">
    <source>
        <dbReference type="Proteomes" id="UP000238157"/>
    </source>
</evidence>
<dbReference type="Proteomes" id="UP000238157">
    <property type="component" value="Unassembled WGS sequence"/>
</dbReference>
<dbReference type="AlphaFoldDB" id="A0A2T0WJR3"/>
<dbReference type="CDD" id="cd01610">
    <property type="entry name" value="PAP2_like"/>
    <property type="match status" value="1"/>
</dbReference>
<sequence>MQRKIRFAKTLSTVGHPLILGNIYVIGMSFHKMETTPAIWVSGLTLILVTVPIIWHNLRKMKNGKYSNFDVSDHDQRKSFYPFAIALFVLLSVLFYFLPIPESVTYQTLNFLLMLVLMAGINISLKASLHAGIAFYIALSLTQIHVILGLILFLLAIAISWSRKVSGRHSMAELIVGGSVGVIFGTISLFIL</sequence>
<feature type="transmembrane region" description="Helical" evidence="1">
    <location>
        <begin position="133"/>
        <end position="159"/>
    </location>
</feature>